<proteinExistence type="predicted"/>
<dbReference type="GO" id="GO:0006979">
    <property type="term" value="P:response to oxidative stress"/>
    <property type="evidence" value="ECO:0007669"/>
    <property type="project" value="InterPro"/>
</dbReference>
<dbReference type="InterPro" id="IPR036396">
    <property type="entry name" value="Cyt_P450_sf"/>
</dbReference>
<feature type="binding site" description="axial binding residue" evidence="6">
    <location>
        <position position="397"/>
    </location>
    <ligand>
        <name>heme b</name>
        <dbReference type="ChEBI" id="CHEBI:60344"/>
    </ligand>
    <ligandPart>
        <name>Fe</name>
        <dbReference type="ChEBI" id="CHEBI:18248"/>
    </ligandPart>
</feature>
<dbReference type="GO" id="GO:0004497">
    <property type="term" value="F:monooxygenase activity"/>
    <property type="evidence" value="ECO:0007669"/>
    <property type="project" value="InterPro"/>
</dbReference>
<dbReference type="GO" id="GO:0020037">
    <property type="term" value="F:heme binding"/>
    <property type="evidence" value="ECO:0007669"/>
    <property type="project" value="InterPro"/>
</dbReference>
<dbReference type="InterPro" id="IPR037120">
    <property type="entry name" value="Haem_peroxidase_sf_animal"/>
</dbReference>
<dbReference type="PRINTS" id="PR00457">
    <property type="entry name" value="ANPEROXIDASE"/>
</dbReference>
<dbReference type="GO" id="GO:0004601">
    <property type="term" value="F:peroxidase activity"/>
    <property type="evidence" value="ECO:0007669"/>
    <property type="project" value="UniProtKB-KW"/>
</dbReference>
<dbReference type="SUPFAM" id="SSF48264">
    <property type="entry name" value="Cytochrome P450"/>
    <property type="match status" value="1"/>
</dbReference>
<accession>A0A8H6MA89</accession>
<organism evidence="8 9">
    <name type="scientific">Ephemerocybe angulata</name>
    <dbReference type="NCBI Taxonomy" id="980116"/>
    <lineage>
        <taxon>Eukaryota</taxon>
        <taxon>Fungi</taxon>
        <taxon>Dikarya</taxon>
        <taxon>Basidiomycota</taxon>
        <taxon>Agaricomycotina</taxon>
        <taxon>Agaricomycetes</taxon>
        <taxon>Agaricomycetidae</taxon>
        <taxon>Agaricales</taxon>
        <taxon>Agaricineae</taxon>
        <taxon>Psathyrellaceae</taxon>
        <taxon>Ephemerocybe</taxon>
    </lineage>
</organism>
<dbReference type="Proteomes" id="UP000521943">
    <property type="component" value="Unassembled WGS sequence"/>
</dbReference>
<evidence type="ECO:0000256" key="5">
    <source>
        <dbReference type="ARBA" id="ARBA00023004"/>
    </source>
</evidence>
<dbReference type="GO" id="GO:0006631">
    <property type="term" value="P:fatty acid metabolic process"/>
    <property type="evidence" value="ECO:0007669"/>
    <property type="project" value="UniProtKB-ARBA"/>
</dbReference>
<dbReference type="AlphaFoldDB" id="A0A8H6MA89"/>
<dbReference type="SUPFAM" id="SSF48113">
    <property type="entry name" value="Heme-dependent peroxidases"/>
    <property type="match status" value="1"/>
</dbReference>
<dbReference type="CDD" id="cd09817">
    <property type="entry name" value="linoleate_diol_synthase_like"/>
    <property type="match status" value="1"/>
</dbReference>
<dbReference type="PROSITE" id="PS50292">
    <property type="entry name" value="PEROXIDASE_3"/>
    <property type="match status" value="1"/>
</dbReference>
<dbReference type="PANTHER" id="PTHR11903:SF37">
    <property type="entry name" value="PSI-PRODUCING OXYGENASE A"/>
    <property type="match status" value="1"/>
</dbReference>
<dbReference type="GO" id="GO:0005506">
    <property type="term" value="F:iron ion binding"/>
    <property type="evidence" value="ECO:0007669"/>
    <property type="project" value="InterPro"/>
</dbReference>
<dbReference type="InterPro" id="IPR050783">
    <property type="entry name" value="Oxylipin_biosynth_metab"/>
</dbReference>
<dbReference type="Gene3D" id="1.10.640.10">
    <property type="entry name" value="Haem peroxidase domain superfamily, animal type"/>
    <property type="match status" value="1"/>
</dbReference>
<sequence>MPMSSIKRMSTLFRGKSSTAQSASTSPVSPTEPSQNGTMPIPVQDSNAKADAETIKTFDDFQAKVKKGGTFDFSTSGLSAVLDLVRNKGSIDDRKLLLEHALTFVARMEDGPMAQTIRNKIIQLLYNDLTHPAATSISNKYAWRTADGSYNNIDVPEMGKAGTPYSRSVQQIHALPKNKLPDPGLIFDTLLKREGFKEHPGGLSSLMFAFAALVIHSVFRTSHRDPNINETSSYVDLGPLYGNSVEDQNRIRVRDGYGTLHPDVFSEDRLLLLPPAVCTLLVLFNRNHNYIAAKLLEINERGNWVDPKTLSPDVPASKAKLIAQDEEIFQTARLVNCGWFGAVIFSDYFSCILGLVREGSNWSLSPFEEIRLDDHTLFERGKGNVCSVEFNCLYRWHATTSREDEKYTEGVFNHLFDGKPVAEVNANDFKMAAYKVQQTQKEPTSWTFGGLKRQEDGSFSDAELANFLHNATEHPAGAFGARNTPPVMRLNEIMGIELNRKWGVCSLNEFRKYLGLKTYSSFLEWNSNPEIARAAELLYGDIENLELYTGLQAEETKPFVDGAGLCPGYTVSRAILSDAIALTRGDRFFTHDFTPYNLTAWGFQDCQRDPNAFGFGSTLGRLFLRTLPHHYTENSVYTFFPLMTPGSMKVNLKKLNLLNEYDLSRPKEQSEAIVIKDQDTILATLKDTTAFSTPYSAKAARIIEGKGFYPTGNSNDQKIVTDALSGSPELVRKIGDYFYSTTNKLLANGSFTLVGGKTNGVDVVRRVLRVAPVTWLANLAGISLKTTPDGEGDYTPDELFDVLSDIYSFVFLNIEPAKVMVTQARIKKNMPKLMDRITDNLGLANGTKVTVNGIMSTLFKHKKPEHHEVIHRLTENAFYKDRYALANTILAILVVGNAELSLAATNAVDLYLDQAKDLQPLAATNDASKLLNHVYEALRLSPPFAGVYREATTDQTVAGRSFKKGDRLFLDIFAANQQKTGPSISKPAQDLLRAEGAFEYLGEPLIVEILSQTLRAIFEKKDLARAPGDSGRIQRFQDASRPECHYAYLNHGHSIAEWPTSLTIMHST</sequence>
<dbReference type="GO" id="GO:0016705">
    <property type="term" value="F:oxidoreductase activity, acting on paired donors, with incorporation or reduction of molecular oxygen"/>
    <property type="evidence" value="ECO:0007669"/>
    <property type="project" value="InterPro"/>
</dbReference>
<name>A0A8H6MA89_9AGAR</name>
<keyword evidence="1 6" id="KW-0349">Heme</keyword>
<dbReference type="InterPro" id="IPR034812">
    <property type="entry name" value="Ppo-like_N"/>
</dbReference>
<gene>
    <name evidence="8" type="ORF">DFP72DRAFT_629152</name>
</gene>
<comment type="caution">
    <text evidence="8">The sequence shown here is derived from an EMBL/GenBank/DDBJ whole genome shotgun (WGS) entry which is preliminary data.</text>
</comment>
<dbReference type="Pfam" id="PF03098">
    <property type="entry name" value="An_peroxidase"/>
    <property type="match status" value="2"/>
</dbReference>
<keyword evidence="8" id="KW-0575">Peroxidase</keyword>
<evidence type="ECO:0000256" key="7">
    <source>
        <dbReference type="SAM" id="MobiDB-lite"/>
    </source>
</evidence>
<evidence type="ECO:0000256" key="1">
    <source>
        <dbReference type="ARBA" id="ARBA00022617"/>
    </source>
</evidence>
<dbReference type="EMBL" id="JACGCI010000009">
    <property type="protein sequence ID" value="KAF6761718.1"/>
    <property type="molecule type" value="Genomic_DNA"/>
</dbReference>
<keyword evidence="2 6" id="KW-0479">Metal-binding</keyword>
<evidence type="ECO:0000256" key="2">
    <source>
        <dbReference type="ARBA" id="ARBA00022723"/>
    </source>
</evidence>
<keyword evidence="5 6" id="KW-0408">Iron</keyword>
<protein>
    <submittedName>
        <fullName evidence="8">Heme peroxidase</fullName>
    </submittedName>
</protein>
<keyword evidence="9" id="KW-1185">Reference proteome</keyword>
<evidence type="ECO:0000256" key="6">
    <source>
        <dbReference type="PIRSR" id="PIRSR619791-2"/>
    </source>
</evidence>
<feature type="region of interest" description="Disordered" evidence="7">
    <location>
        <begin position="1"/>
        <end position="48"/>
    </location>
</feature>
<reference evidence="8 9" key="1">
    <citation type="submission" date="2020-07" db="EMBL/GenBank/DDBJ databases">
        <title>Comparative genomics of pyrophilous fungi reveals a link between fire events and developmental genes.</title>
        <authorList>
            <consortium name="DOE Joint Genome Institute"/>
            <person name="Steindorff A.S."/>
            <person name="Carver A."/>
            <person name="Calhoun S."/>
            <person name="Stillman K."/>
            <person name="Liu H."/>
            <person name="Lipzen A."/>
            <person name="Pangilinan J."/>
            <person name="Labutti K."/>
            <person name="Bruns T.D."/>
            <person name="Grigoriev I.V."/>
        </authorList>
    </citation>
    <scope>NUCLEOTIDE SEQUENCE [LARGE SCALE GENOMIC DNA]</scope>
    <source>
        <strain evidence="8 9">CBS 144469</strain>
    </source>
</reference>
<dbReference type="OrthoDB" id="823504at2759"/>
<dbReference type="GO" id="GO:0051213">
    <property type="term" value="F:dioxygenase activity"/>
    <property type="evidence" value="ECO:0007669"/>
    <property type="project" value="UniProtKB-KW"/>
</dbReference>
<keyword evidence="3" id="KW-0223">Dioxygenase</keyword>
<evidence type="ECO:0000313" key="8">
    <source>
        <dbReference type="EMBL" id="KAF6761718.1"/>
    </source>
</evidence>
<dbReference type="Gene3D" id="1.10.630.10">
    <property type="entry name" value="Cytochrome P450"/>
    <property type="match status" value="1"/>
</dbReference>
<dbReference type="InterPro" id="IPR010255">
    <property type="entry name" value="Haem_peroxidase_sf"/>
</dbReference>
<dbReference type="PANTHER" id="PTHR11903">
    <property type="entry name" value="PROSTAGLANDIN G/H SYNTHASE"/>
    <property type="match status" value="1"/>
</dbReference>
<evidence type="ECO:0000313" key="9">
    <source>
        <dbReference type="Proteomes" id="UP000521943"/>
    </source>
</evidence>
<feature type="compositionally biased region" description="Polar residues" evidence="7">
    <location>
        <begin position="16"/>
        <end position="38"/>
    </location>
</feature>
<evidence type="ECO:0000256" key="4">
    <source>
        <dbReference type="ARBA" id="ARBA00023002"/>
    </source>
</evidence>
<dbReference type="InterPro" id="IPR019791">
    <property type="entry name" value="Haem_peroxidase_animal"/>
</dbReference>
<evidence type="ECO:0000256" key="3">
    <source>
        <dbReference type="ARBA" id="ARBA00022964"/>
    </source>
</evidence>
<keyword evidence="4" id="KW-0560">Oxidoreductase</keyword>